<dbReference type="NCBIfam" id="NF047843">
    <property type="entry name" value="MST_Rv0443"/>
    <property type="match status" value="1"/>
</dbReference>
<dbReference type="HOGENOM" id="CLU_133313_0_0_7"/>
<dbReference type="InterPro" id="IPR024775">
    <property type="entry name" value="DinB-like"/>
</dbReference>
<dbReference type="EMBL" id="AZHX01000185">
    <property type="protein sequence ID" value="ETX08572.1"/>
    <property type="molecule type" value="Genomic_DNA"/>
</dbReference>
<dbReference type="PATRIC" id="fig|1429439.4.peg.790"/>
<protein>
    <recommendedName>
        <fullName evidence="1">DinB-like domain-containing protein</fullName>
    </recommendedName>
</protein>
<feature type="domain" description="DinB-like" evidence="1">
    <location>
        <begin position="11"/>
        <end position="160"/>
    </location>
</feature>
<reference evidence="2 3" key="1">
    <citation type="journal article" date="2014" name="Nature">
        <title>An environmental bacterial taxon with a large and distinct metabolic repertoire.</title>
        <authorList>
            <person name="Wilson M.C."/>
            <person name="Mori T."/>
            <person name="Ruckert C."/>
            <person name="Uria A.R."/>
            <person name="Helf M.J."/>
            <person name="Takada K."/>
            <person name="Gernert C."/>
            <person name="Steffens U.A."/>
            <person name="Heycke N."/>
            <person name="Schmitt S."/>
            <person name="Rinke C."/>
            <person name="Helfrich E.J."/>
            <person name="Brachmann A.O."/>
            <person name="Gurgui C."/>
            <person name="Wakimoto T."/>
            <person name="Kracht M."/>
            <person name="Crusemann M."/>
            <person name="Hentschel U."/>
            <person name="Abe I."/>
            <person name="Matsunaga S."/>
            <person name="Kalinowski J."/>
            <person name="Takeyama H."/>
            <person name="Piel J."/>
        </authorList>
    </citation>
    <scope>NUCLEOTIDE SEQUENCE [LARGE SCALE GENOMIC DNA]</scope>
    <source>
        <strain evidence="3">TSY2</strain>
    </source>
</reference>
<organism evidence="2 3">
    <name type="scientific">Candidatus Entotheonella gemina</name>
    <dbReference type="NCBI Taxonomy" id="1429439"/>
    <lineage>
        <taxon>Bacteria</taxon>
        <taxon>Pseudomonadati</taxon>
        <taxon>Nitrospinota/Tectimicrobiota group</taxon>
        <taxon>Candidatus Tectimicrobiota</taxon>
        <taxon>Candidatus Entotheonellia</taxon>
        <taxon>Candidatus Entotheonellales</taxon>
        <taxon>Candidatus Entotheonellaceae</taxon>
        <taxon>Candidatus Entotheonella</taxon>
    </lineage>
</organism>
<proteinExistence type="predicted"/>
<dbReference type="SUPFAM" id="SSF109854">
    <property type="entry name" value="DinB/YfiT-like putative metalloenzymes"/>
    <property type="match status" value="1"/>
</dbReference>
<name>W4MFX5_9BACT</name>
<comment type="caution">
    <text evidence="2">The sequence shown here is derived from an EMBL/GenBank/DDBJ whole genome shotgun (WGS) entry which is preliminary data.</text>
</comment>
<evidence type="ECO:0000313" key="3">
    <source>
        <dbReference type="Proteomes" id="UP000019140"/>
    </source>
</evidence>
<accession>W4MFX5</accession>
<dbReference type="AlphaFoldDB" id="W4MFX5"/>
<dbReference type="Proteomes" id="UP000019140">
    <property type="component" value="Unassembled WGS sequence"/>
</dbReference>
<evidence type="ECO:0000259" key="1">
    <source>
        <dbReference type="Pfam" id="PF12867"/>
    </source>
</evidence>
<dbReference type="Pfam" id="PF12867">
    <property type="entry name" value="DinB_2"/>
    <property type="match status" value="1"/>
</dbReference>
<evidence type="ECO:0000313" key="2">
    <source>
        <dbReference type="EMBL" id="ETX08572.1"/>
    </source>
</evidence>
<gene>
    <name evidence="2" type="ORF">ETSY2_04630</name>
</gene>
<dbReference type="Gene3D" id="1.20.120.450">
    <property type="entry name" value="dinb family like domain"/>
    <property type="match status" value="1"/>
</dbReference>
<dbReference type="InterPro" id="IPR034660">
    <property type="entry name" value="DinB/YfiT-like"/>
</dbReference>
<keyword evidence="3" id="KW-1185">Reference proteome</keyword>
<sequence length="175" mass="19485">MEAKDIVLDGLERIRGSLHRTLDGLTLEESHQQPRSDSNSIAWLVWHLTRVQDTGISGLIGEEPLWVSQGWHAKFDMAADADNDGSGHTPEQVTAFRVPSIESLLDYHDQVAERSKTYVAGLAAEDFDRTLNQPQWQPLPTVGVRLVSVISDNLQHAGQAAYLRGLFQGKGWLPY</sequence>